<gene>
    <name evidence="2" type="ORF">OEZ85_006512</name>
</gene>
<dbReference type="EMBL" id="CP126211">
    <property type="protein sequence ID" value="WIA12892.1"/>
    <property type="molecule type" value="Genomic_DNA"/>
</dbReference>
<sequence length="678" mass="71740">MGKPGPRKTRGVVGIEESSEDDDKPVAQTMRPRQSHDGGDAAADRAPKRQRTASEDGARHARGAAAAEPTADDQQAHPAAETVAAAAAAAAADAMEVEAQEQQQQHEAETAAHPQQHNSKEPDTPFAAAMESAFPALPHAHSSGHGAAGADDAAAAAGSGRQRHSSRQHKAVQQQLQPERTVSRSLSSMPSYKLPNRTPFLSKMRPERKEKARMPWHGADDHWGDGFPGMSDQLPPGAEALAEPPLQEASVGWGIWLFYNKEDDAPAGEQQEEGEQQEQDEQQQEQQQQESEAEEAEQPQEPTPGTWWRGMVWWFSQKEAKYKLVFEDGEYDPNLRDGTELVKQGLALQKQALQELPAGLTSEQVSRFAREVKTALSVGEDKTGAQLLTTVKHLAEDHWGLLPGSHEVHGGAEQLYQQMLQKRKPPGTPSKAAAAAVKQEGEWAAAAAAGGSSASLQDLAAAGAGGGLGKRGRDGSIKQEHAAAAAAEQPSPSYQQDADEEPGAAAGVDGGGKGTWDLAHFQSLVPVRCLDDPLRDTAVALLSAVLQPPAAASPFALAHELEAKLHDQHGMIGPGKHMYLRHLYMIWCVLGGRELAAAAEAAQRARAAAAEGGDEDAAAAAAAAADKAAAAARAELEGVPGVADAAAVRAALLEGAASVEELFEMTRTQLGFDQQRDK</sequence>
<feature type="region of interest" description="Disordered" evidence="1">
    <location>
        <begin position="265"/>
        <end position="307"/>
    </location>
</feature>
<name>A0ABY8TUV2_TETOB</name>
<feature type="compositionally biased region" description="Low complexity" evidence="1">
    <location>
        <begin position="63"/>
        <end position="94"/>
    </location>
</feature>
<feature type="compositionally biased region" description="Acidic residues" evidence="1">
    <location>
        <begin position="270"/>
        <end position="283"/>
    </location>
</feature>
<dbReference type="Proteomes" id="UP001244341">
    <property type="component" value="Chromosome 4b"/>
</dbReference>
<accession>A0ABY8TUV2</accession>
<feature type="compositionally biased region" description="Basic residues" evidence="1">
    <location>
        <begin position="161"/>
        <end position="170"/>
    </location>
</feature>
<protein>
    <recommendedName>
        <fullName evidence="4">PWWP domain-containing protein</fullName>
    </recommendedName>
</protein>
<feature type="compositionally biased region" description="Low complexity" evidence="1">
    <location>
        <begin position="139"/>
        <end position="160"/>
    </location>
</feature>
<feature type="compositionally biased region" description="Basic and acidic residues" evidence="1">
    <location>
        <begin position="471"/>
        <end position="481"/>
    </location>
</feature>
<proteinExistence type="predicted"/>
<feature type="compositionally biased region" description="Polar residues" evidence="1">
    <location>
        <begin position="171"/>
        <end position="190"/>
    </location>
</feature>
<keyword evidence="3" id="KW-1185">Reference proteome</keyword>
<feature type="compositionally biased region" description="Basic residues" evidence="1">
    <location>
        <begin position="1"/>
        <end position="10"/>
    </location>
</feature>
<feature type="region of interest" description="Disordered" evidence="1">
    <location>
        <begin position="1"/>
        <end position="210"/>
    </location>
</feature>
<evidence type="ECO:0000313" key="2">
    <source>
        <dbReference type="EMBL" id="WIA12892.1"/>
    </source>
</evidence>
<evidence type="ECO:0000313" key="3">
    <source>
        <dbReference type="Proteomes" id="UP001244341"/>
    </source>
</evidence>
<evidence type="ECO:0000256" key="1">
    <source>
        <dbReference type="SAM" id="MobiDB-lite"/>
    </source>
</evidence>
<reference evidence="2 3" key="1">
    <citation type="submission" date="2023-05" db="EMBL/GenBank/DDBJ databases">
        <title>A 100% complete, gapless, phased diploid assembly of the Scenedesmus obliquus UTEX 3031 genome.</title>
        <authorList>
            <person name="Biondi T.C."/>
            <person name="Hanschen E.R."/>
            <person name="Kwon T."/>
            <person name="Eng W."/>
            <person name="Kruse C.P.S."/>
            <person name="Koehler S.I."/>
            <person name="Kunde Y."/>
            <person name="Gleasner C.D."/>
            <person name="You Mak K.T."/>
            <person name="Polle J."/>
            <person name="Hovde B.T."/>
            <person name="Starkenburg S.R."/>
        </authorList>
    </citation>
    <scope>NUCLEOTIDE SEQUENCE [LARGE SCALE GENOMIC DNA]</scope>
    <source>
        <strain evidence="2 3">DOE0152z</strain>
    </source>
</reference>
<evidence type="ECO:0008006" key="4">
    <source>
        <dbReference type="Google" id="ProtNLM"/>
    </source>
</evidence>
<feature type="compositionally biased region" description="Basic and acidic residues" evidence="1">
    <location>
        <begin position="34"/>
        <end position="59"/>
    </location>
</feature>
<feature type="region of interest" description="Disordered" evidence="1">
    <location>
        <begin position="464"/>
        <end position="511"/>
    </location>
</feature>
<organism evidence="2 3">
    <name type="scientific">Tetradesmus obliquus</name>
    <name type="common">Green alga</name>
    <name type="synonym">Acutodesmus obliquus</name>
    <dbReference type="NCBI Taxonomy" id="3088"/>
    <lineage>
        <taxon>Eukaryota</taxon>
        <taxon>Viridiplantae</taxon>
        <taxon>Chlorophyta</taxon>
        <taxon>core chlorophytes</taxon>
        <taxon>Chlorophyceae</taxon>
        <taxon>CS clade</taxon>
        <taxon>Sphaeropleales</taxon>
        <taxon>Scenedesmaceae</taxon>
        <taxon>Tetradesmus</taxon>
    </lineage>
</organism>